<evidence type="ECO:0000313" key="3">
    <source>
        <dbReference type="Proteomes" id="UP000694395"/>
    </source>
</evidence>
<dbReference type="Pfam" id="PF00078">
    <property type="entry name" value="RVT_1"/>
    <property type="match status" value="1"/>
</dbReference>
<evidence type="ECO:0000259" key="1">
    <source>
        <dbReference type="PROSITE" id="PS50878"/>
    </source>
</evidence>
<feature type="domain" description="Reverse transcriptase" evidence="1">
    <location>
        <begin position="100"/>
        <end position="365"/>
    </location>
</feature>
<keyword evidence="3" id="KW-1185">Reference proteome</keyword>
<dbReference type="PANTHER" id="PTHR47510">
    <property type="entry name" value="REVERSE TRANSCRIPTASE DOMAIN-CONTAINING PROTEIN"/>
    <property type="match status" value="1"/>
</dbReference>
<reference evidence="2" key="3">
    <citation type="submission" date="2025-09" db="UniProtKB">
        <authorList>
            <consortium name="Ensembl"/>
        </authorList>
    </citation>
    <scope>IDENTIFICATION</scope>
</reference>
<dbReference type="GeneTree" id="ENSGT01020000230367"/>
<accession>A0A8C7USP2</accession>
<dbReference type="AlphaFoldDB" id="A0A8C7USP2"/>
<dbReference type="InterPro" id="IPR043502">
    <property type="entry name" value="DNA/RNA_pol_sf"/>
</dbReference>
<evidence type="ECO:0000313" key="2">
    <source>
        <dbReference type="Ensembl" id="ENSOMYP00000098396.2"/>
    </source>
</evidence>
<dbReference type="Ensembl" id="ENSOMYT00000106837.2">
    <property type="protein sequence ID" value="ENSOMYP00000098396.2"/>
    <property type="gene ID" value="ENSOMYG00000044684.2"/>
</dbReference>
<proteinExistence type="predicted"/>
<dbReference type="CDD" id="cd01650">
    <property type="entry name" value="RT_nLTR_like"/>
    <property type="match status" value="1"/>
</dbReference>
<organism evidence="2 3">
    <name type="scientific">Oncorhynchus mykiss</name>
    <name type="common">Rainbow trout</name>
    <name type="synonym">Salmo gairdneri</name>
    <dbReference type="NCBI Taxonomy" id="8022"/>
    <lineage>
        <taxon>Eukaryota</taxon>
        <taxon>Metazoa</taxon>
        <taxon>Chordata</taxon>
        <taxon>Craniata</taxon>
        <taxon>Vertebrata</taxon>
        <taxon>Euteleostomi</taxon>
        <taxon>Actinopterygii</taxon>
        <taxon>Neopterygii</taxon>
        <taxon>Teleostei</taxon>
        <taxon>Protacanthopterygii</taxon>
        <taxon>Salmoniformes</taxon>
        <taxon>Salmonidae</taxon>
        <taxon>Salmoninae</taxon>
        <taxon>Oncorhynchus</taxon>
    </lineage>
</organism>
<reference evidence="2" key="1">
    <citation type="submission" date="2020-07" db="EMBL/GenBank/DDBJ databases">
        <title>A long reads based de novo assembly of the rainbow trout Arlee double haploid line genome.</title>
        <authorList>
            <person name="Gao G."/>
            <person name="Palti Y."/>
        </authorList>
    </citation>
    <scope>NUCLEOTIDE SEQUENCE [LARGE SCALE GENOMIC DNA]</scope>
</reference>
<dbReference type="InterPro" id="IPR000477">
    <property type="entry name" value="RT_dom"/>
</dbReference>
<sequence>MWQGLQSITDYKKKTSPVTDQDVLLPGRLNNFFARFEDNTVPLTRPATKTCGLSFTAADVRKTFKRVNPRKAAGPDGIPRRALRACADQLAGVFMDIFNQSLSQSVVPTCFKRATIVPVPKKAKVTELNDYRPVALTSVIIKCFERLVKDHITSTLPDTLDPLQFAYRPNRSTDDAISTTLHTALTHLDKRNTYVRMLFIDYSSAFNTIVPSKLVIKLETLGLDPALCNWVLDFLTGRPQVVRVGNNISTPLILNTGAPQGCVLSPLLYSLFTHDCVATHASNSIIKFADDTTVVGLITNNDETAYREEVRALGVWCQENNLTLNVNKTKEMIVDFRKQQREHPPIHRWNSSGEGSKLKKFGLSPKALTNFYRCTIESILSGCITAWYGNCSAHNRKALQRVVRSAQRITGGKLPALQDTYTTRCHRKAIKIIKDNNHPSHCLLTPLSSRRRGQYRCIKAGTERLKNSFYLKAIRLLNSTTNIEWLLPTH</sequence>
<dbReference type="SUPFAM" id="SSF56672">
    <property type="entry name" value="DNA/RNA polymerases"/>
    <property type="match status" value="1"/>
</dbReference>
<protein>
    <recommendedName>
        <fullName evidence="1">Reverse transcriptase domain-containing protein</fullName>
    </recommendedName>
</protein>
<name>A0A8C7USP2_ONCMY</name>
<dbReference type="PANTHER" id="PTHR47510:SF3">
    <property type="entry name" value="ENDO_EXONUCLEASE_PHOSPHATASE DOMAIN-CONTAINING PROTEIN"/>
    <property type="match status" value="1"/>
</dbReference>
<reference evidence="2" key="2">
    <citation type="submission" date="2025-08" db="UniProtKB">
        <authorList>
            <consortium name="Ensembl"/>
        </authorList>
    </citation>
    <scope>IDENTIFICATION</scope>
</reference>
<dbReference type="PROSITE" id="PS50878">
    <property type="entry name" value="RT_POL"/>
    <property type="match status" value="1"/>
</dbReference>
<dbReference type="Proteomes" id="UP000694395">
    <property type="component" value="Chromosome 11"/>
</dbReference>